<gene>
    <name evidence="2" type="ORF">CDAR_411291</name>
</gene>
<proteinExistence type="predicted"/>
<feature type="compositionally biased region" description="Basic and acidic residues" evidence="1">
    <location>
        <begin position="53"/>
        <end position="66"/>
    </location>
</feature>
<name>A0AAV4SEB4_9ARAC</name>
<evidence type="ECO:0000256" key="1">
    <source>
        <dbReference type="SAM" id="MobiDB-lite"/>
    </source>
</evidence>
<sequence length="84" mass="9354">MPIQSGPQEHLGWLPLVYIKTFDLIRSVQGSAEDPEKLRPRPEVLSPAVGHPGGEDRQGRLSCRGSRERESKAILKIIFIAVTH</sequence>
<reference evidence="2 3" key="1">
    <citation type="submission" date="2021-06" db="EMBL/GenBank/DDBJ databases">
        <title>Caerostris darwini draft genome.</title>
        <authorList>
            <person name="Kono N."/>
            <person name="Arakawa K."/>
        </authorList>
    </citation>
    <scope>NUCLEOTIDE SEQUENCE [LARGE SCALE GENOMIC DNA]</scope>
</reference>
<evidence type="ECO:0000313" key="2">
    <source>
        <dbReference type="EMBL" id="GIY32035.1"/>
    </source>
</evidence>
<protein>
    <submittedName>
        <fullName evidence="2">Uncharacterized protein</fullName>
    </submittedName>
</protein>
<feature type="region of interest" description="Disordered" evidence="1">
    <location>
        <begin position="30"/>
        <end position="66"/>
    </location>
</feature>
<accession>A0AAV4SEB4</accession>
<organism evidence="2 3">
    <name type="scientific">Caerostris darwini</name>
    <dbReference type="NCBI Taxonomy" id="1538125"/>
    <lineage>
        <taxon>Eukaryota</taxon>
        <taxon>Metazoa</taxon>
        <taxon>Ecdysozoa</taxon>
        <taxon>Arthropoda</taxon>
        <taxon>Chelicerata</taxon>
        <taxon>Arachnida</taxon>
        <taxon>Araneae</taxon>
        <taxon>Araneomorphae</taxon>
        <taxon>Entelegynae</taxon>
        <taxon>Araneoidea</taxon>
        <taxon>Araneidae</taxon>
        <taxon>Caerostris</taxon>
    </lineage>
</organism>
<dbReference type="Proteomes" id="UP001054837">
    <property type="component" value="Unassembled WGS sequence"/>
</dbReference>
<comment type="caution">
    <text evidence="2">The sequence shown here is derived from an EMBL/GenBank/DDBJ whole genome shotgun (WGS) entry which is preliminary data.</text>
</comment>
<keyword evidence="3" id="KW-1185">Reference proteome</keyword>
<dbReference type="AlphaFoldDB" id="A0AAV4SEB4"/>
<evidence type="ECO:0000313" key="3">
    <source>
        <dbReference type="Proteomes" id="UP001054837"/>
    </source>
</evidence>
<dbReference type="EMBL" id="BPLQ01007740">
    <property type="protein sequence ID" value="GIY32035.1"/>
    <property type="molecule type" value="Genomic_DNA"/>
</dbReference>